<evidence type="ECO:0000256" key="4">
    <source>
        <dbReference type="ARBA" id="ARBA00025742"/>
    </source>
</evidence>
<dbReference type="Proteomes" id="UP001300502">
    <property type="component" value="Unassembled WGS sequence"/>
</dbReference>
<evidence type="ECO:0000313" key="8">
    <source>
        <dbReference type="Proteomes" id="UP001300502"/>
    </source>
</evidence>
<comment type="caution">
    <text evidence="7">The sequence shown here is derived from an EMBL/GenBank/DDBJ whole genome shotgun (WGS) entry which is preliminary data.</text>
</comment>
<dbReference type="Gene3D" id="3.60.21.10">
    <property type="match status" value="1"/>
</dbReference>
<evidence type="ECO:0000256" key="1">
    <source>
        <dbReference type="ARBA" id="ARBA00022723"/>
    </source>
</evidence>
<gene>
    <name evidence="7" type="ORF">GAYE_SCF03G2328</name>
</gene>
<dbReference type="GO" id="GO:0016787">
    <property type="term" value="F:hydrolase activity"/>
    <property type="evidence" value="ECO:0007669"/>
    <property type="project" value="UniProtKB-KW"/>
</dbReference>
<feature type="chain" id="PRO_5043687290" description="Calcineurin-like phosphoesterase domain-containing protein" evidence="5">
    <location>
        <begin position="17"/>
        <end position="404"/>
    </location>
</feature>
<proteinExistence type="inferred from homology"/>
<name>A0AAV9IAN2_9RHOD</name>
<evidence type="ECO:0000256" key="3">
    <source>
        <dbReference type="ARBA" id="ARBA00023004"/>
    </source>
</evidence>
<dbReference type="PANTHER" id="PTHR42988">
    <property type="entry name" value="PHOSPHOHYDROLASE"/>
    <property type="match status" value="1"/>
</dbReference>
<evidence type="ECO:0000256" key="2">
    <source>
        <dbReference type="ARBA" id="ARBA00022801"/>
    </source>
</evidence>
<keyword evidence="2" id="KW-0378">Hydrolase</keyword>
<keyword evidence="8" id="KW-1185">Reference proteome</keyword>
<keyword evidence="5" id="KW-0732">Signal</keyword>
<organism evidence="7 8">
    <name type="scientific">Galdieria yellowstonensis</name>
    <dbReference type="NCBI Taxonomy" id="3028027"/>
    <lineage>
        <taxon>Eukaryota</taxon>
        <taxon>Rhodophyta</taxon>
        <taxon>Bangiophyceae</taxon>
        <taxon>Galdieriales</taxon>
        <taxon>Galdieriaceae</taxon>
        <taxon>Galdieria</taxon>
    </lineage>
</organism>
<dbReference type="SUPFAM" id="SSF56300">
    <property type="entry name" value="Metallo-dependent phosphatases"/>
    <property type="match status" value="1"/>
</dbReference>
<sequence length="404" mass="45975">MSQSTTLLLVVPTSWTLYFVPLSKTGSPSRHNQYSPKCPQKGHRLVTRRTRTRLTWCCSMAPSSDGQQSSLVSTNTAAVEPSNETKLVRIVHWTDVHFHVLKLPTLLPTWKQCLGLAHLYIKGRKDDFHAAELVPTMVQQIDSLHPDLCIFSGDLTALGLPAEFELAKSMLSPLLEKYPNIMIAGNHDRYTRQSAYLMEEYFGDYMRGGKQWDAGKWKEEEMKEEKDAFPRVYDDARWFGLKIVVLDQARPSKWSFGENSAPQLHRLERLLEELDASRCIVVGHYPVCNADGSLSDTFGRSLKDVGELYQVLCRQPPLAYLCGHDHQHYVQYMQVGGGNGRVPLICCGSTSYLGKKAQKKAGFYEITVEIADNNDSHHLPKPRIFSIVRYEWNSRHQQFEKLGD</sequence>
<dbReference type="InterPro" id="IPR050884">
    <property type="entry name" value="CNP_phosphodiesterase-III"/>
</dbReference>
<feature type="domain" description="Calcineurin-like phosphoesterase" evidence="6">
    <location>
        <begin position="89"/>
        <end position="327"/>
    </location>
</feature>
<comment type="similarity">
    <text evidence="4">Belongs to the cyclic nucleotide phosphodiesterase class-III family.</text>
</comment>
<dbReference type="GO" id="GO:0046872">
    <property type="term" value="F:metal ion binding"/>
    <property type="evidence" value="ECO:0007669"/>
    <property type="project" value="UniProtKB-KW"/>
</dbReference>
<reference evidence="7 8" key="1">
    <citation type="submission" date="2022-07" db="EMBL/GenBank/DDBJ databases">
        <title>Genome-wide signatures of adaptation to extreme environments.</title>
        <authorList>
            <person name="Cho C.H."/>
            <person name="Yoon H.S."/>
        </authorList>
    </citation>
    <scope>NUCLEOTIDE SEQUENCE [LARGE SCALE GENOMIC DNA]</scope>
    <source>
        <strain evidence="7 8">108.79 E11</strain>
    </source>
</reference>
<dbReference type="AlphaFoldDB" id="A0AAV9IAN2"/>
<keyword evidence="3" id="KW-0408">Iron</keyword>
<dbReference type="InterPro" id="IPR004843">
    <property type="entry name" value="Calcineurin-like_PHP"/>
</dbReference>
<dbReference type="Pfam" id="PF00149">
    <property type="entry name" value="Metallophos"/>
    <property type="match status" value="1"/>
</dbReference>
<feature type="signal peptide" evidence="5">
    <location>
        <begin position="1"/>
        <end position="16"/>
    </location>
</feature>
<evidence type="ECO:0000313" key="7">
    <source>
        <dbReference type="EMBL" id="KAK4524427.1"/>
    </source>
</evidence>
<evidence type="ECO:0000259" key="6">
    <source>
        <dbReference type="Pfam" id="PF00149"/>
    </source>
</evidence>
<protein>
    <recommendedName>
        <fullName evidence="6">Calcineurin-like phosphoesterase domain-containing protein</fullName>
    </recommendedName>
</protein>
<dbReference type="PANTHER" id="PTHR42988:SF2">
    <property type="entry name" value="CYCLIC NUCLEOTIDE PHOSPHODIESTERASE CBUA0032-RELATED"/>
    <property type="match status" value="1"/>
</dbReference>
<dbReference type="EMBL" id="JANCYU010000023">
    <property type="protein sequence ID" value="KAK4524427.1"/>
    <property type="molecule type" value="Genomic_DNA"/>
</dbReference>
<evidence type="ECO:0000256" key="5">
    <source>
        <dbReference type="SAM" id="SignalP"/>
    </source>
</evidence>
<accession>A0AAV9IAN2</accession>
<dbReference type="InterPro" id="IPR029052">
    <property type="entry name" value="Metallo-depent_PP-like"/>
</dbReference>
<keyword evidence="1" id="KW-0479">Metal-binding</keyword>